<keyword evidence="3" id="KW-0328">Glycosyltransferase</keyword>
<feature type="transmembrane region" description="Helical" evidence="8">
    <location>
        <begin position="219"/>
        <end position="237"/>
    </location>
</feature>
<feature type="transmembrane region" description="Helical" evidence="8">
    <location>
        <begin position="323"/>
        <end position="348"/>
    </location>
</feature>
<dbReference type="GO" id="GO:0009103">
    <property type="term" value="P:lipopolysaccharide biosynthetic process"/>
    <property type="evidence" value="ECO:0007669"/>
    <property type="project" value="UniProtKB-ARBA"/>
</dbReference>
<reference evidence="10" key="1">
    <citation type="submission" date="2021-01" db="EMBL/GenBank/DDBJ databases">
        <title>Whole genome shotgun sequence of Virgisporangium aliadipatigenens NBRC 105644.</title>
        <authorList>
            <person name="Komaki H."/>
            <person name="Tamura T."/>
        </authorList>
    </citation>
    <scope>NUCLEOTIDE SEQUENCE</scope>
    <source>
        <strain evidence="10">NBRC 105644</strain>
    </source>
</reference>
<evidence type="ECO:0000313" key="11">
    <source>
        <dbReference type="Proteomes" id="UP000619260"/>
    </source>
</evidence>
<organism evidence="10 11">
    <name type="scientific">Virgisporangium aliadipatigenens</name>
    <dbReference type="NCBI Taxonomy" id="741659"/>
    <lineage>
        <taxon>Bacteria</taxon>
        <taxon>Bacillati</taxon>
        <taxon>Actinomycetota</taxon>
        <taxon>Actinomycetes</taxon>
        <taxon>Micromonosporales</taxon>
        <taxon>Micromonosporaceae</taxon>
        <taxon>Virgisporangium</taxon>
    </lineage>
</organism>
<feature type="transmembrane region" description="Helical" evidence="8">
    <location>
        <begin position="406"/>
        <end position="425"/>
    </location>
</feature>
<feature type="transmembrane region" description="Helical" evidence="8">
    <location>
        <begin position="381"/>
        <end position="399"/>
    </location>
</feature>
<keyword evidence="6 8" id="KW-1133">Transmembrane helix</keyword>
<keyword evidence="5 8" id="KW-0812">Transmembrane</keyword>
<feature type="transmembrane region" description="Helical" evidence="8">
    <location>
        <begin position="249"/>
        <end position="272"/>
    </location>
</feature>
<evidence type="ECO:0000259" key="9">
    <source>
        <dbReference type="Pfam" id="PF13231"/>
    </source>
</evidence>
<dbReference type="GO" id="GO:0005886">
    <property type="term" value="C:plasma membrane"/>
    <property type="evidence" value="ECO:0007669"/>
    <property type="project" value="UniProtKB-SubCell"/>
</dbReference>
<comment type="caution">
    <text evidence="10">The sequence shown here is derived from an EMBL/GenBank/DDBJ whole genome shotgun (WGS) entry which is preliminary data.</text>
</comment>
<feature type="transmembrane region" description="Helical" evidence="8">
    <location>
        <begin position="355"/>
        <end position="375"/>
    </location>
</feature>
<keyword evidence="7 8" id="KW-0472">Membrane</keyword>
<dbReference type="Pfam" id="PF13231">
    <property type="entry name" value="PMT_2"/>
    <property type="match status" value="1"/>
</dbReference>
<evidence type="ECO:0000256" key="4">
    <source>
        <dbReference type="ARBA" id="ARBA00022679"/>
    </source>
</evidence>
<evidence type="ECO:0000256" key="7">
    <source>
        <dbReference type="ARBA" id="ARBA00023136"/>
    </source>
</evidence>
<accession>A0A8J4DNC0</accession>
<feature type="transmembrane region" description="Helical" evidence="8">
    <location>
        <begin position="284"/>
        <end position="303"/>
    </location>
</feature>
<dbReference type="Proteomes" id="UP000619260">
    <property type="component" value="Unassembled WGS sequence"/>
</dbReference>
<dbReference type="RefSeq" id="WP_203896965.1">
    <property type="nucleotide sequence ID" value="NZ_BOPF01000002.1"/>
</dbReference>
<name>A0A8J4DNC0_9ACTN</name>
<evidence type="ECO:0000256" key="3">
    <source>
        <dbReference type="ARBA" id="ARBA00022676"/>
    </source>
</evidence>
<keyword evidence="4" id="KW-0808">Transferase</keyword>
<keyword evidence="2" id="KW-1003">Cell membrane</keyword>
<evidence type="ECO:0000256" key="1">
    <source>
        <dbReference type="ARBA" id="ARBA00004651"/>
    </source>
</evidence>
<evidence type="ECO:0000256" key="5">
    <source>
        <dbReference type="ARBA" id="ARBA00022692"/>
    </source>
</evidence>
<proteinExistence type="predicted"/>
<dbReference type="PANTHER" id="PTHR33908:SF11">
    <property type="entry name" value="MEMBRANE PROTEIN"/>
    <property type="match status" value="1"/>
</dbReference>
<evidence type="ECO:0000256" key="6">
    <source>
        <dbReference type="ARBA" id="ARBA00022989"/>
    </source>
</evidence>
<evidence type="ECO:0000256" key="8">
    <source>
        <dbReference type="SAM" id="Phobius"/>
    </source>
</evidence>
<dbReference type="InterPro" id="IPR050297">
    <property type="entry name" value="LipidA_mod_glycosyltrf_83"/>
</dbReference>
<gene>
    <name evidence="10" type="ORF">Val02_02630</name>
</gene>
<dbReference type="EMBL" id="BOPF01000002">
    <property type="protein sequence ID" value="GIJ43377.1"/>
    <property type="molecule type" value="Genomic_DNA"/>
</dbReference>
<feature type="transmembrane region" description="Helical" evidence="8">
    <location>
        <begin position="168"/>
        <end position="187"/>
    </location>
</feature>
<feature type="domain" description="Glycosyltransferase RgtA/B/C/D-like" evidence="9">
    <location>
        <begin position="152"/>
        <end position="301"/>
    </location>
</feature>
<keyword evidence="11" id="KW-1185">Reference proteome</keyword>
<feature type="transmembrane region" description="Helical" evidence="8">
    <location>
        <begin position="87"/>
        <end position="110"/>
    </location>
</feature>
<dbReference type="AlphaFoldDB" id="A0A8J4DNC0"/>
<dbReference type="GO" id="GO:0016763">
    <property type="term" value="F:pentosyltransferase activity"/>
    <property type="evidence" value="ECO:0007669"/>
    <property type="project" value="TreeGrafter"/>
</dbReference>
<protein>
    <recommendedName>
        <fullName evidence="9">Glycosyltransferase RgtA/B/C/D-like domain-containing protein</fullName>
    </recommendedName>
</protein>
<evidence type="ECO:0000256" key="2">
    <source>
        <dbReference type="ARBA" id="ARBA00022475"/>
    </source>
</evidence>
<comment type="subcellular location">
    <subcellularLocation>
        <location evidence="1">Cell membrane</location>
        <topology evidence="1">Multi-pass membrane protein</topology>
    </subcellularLocation>
</comment>
<evidence type="ECO:0000313" key="10">
    <source>
        <dbReference type="EMBL" id="GIJ43377.1"/>
    </source>
</evidence>
<dbReference type="PANTHER" id="PTHR33908">
    <property type="entry name" value="MANNOSYLTRANSFERASE YKCB-RELATED"/>
    <property type="match status" value="1"/>
</dbReference>
<dbReference type="InterPro" id="IPR038731">
    <property type="entry name" value="RgtA/B/C-like"/>
</dbReference>
<sequence>MAERSVFMVDLPAQTQISAGGVETTGHPTGALRKECHRNAADEPNGGPTQRTIEQTASLTADDAVADGTAAEGTAAVSLPVVLARRIIDVLVSGPGLVILPLLLTLAVATHRMTSVTLWRDELATWWAATIPFEDFVRLMQRVDAVHATYYLIMRGWIEIFGDSPTMLRMPSVLAMAGVAVLVAVLGRKLYDPVTGLFAGLLFAVQPAVSRYGQEARGYAFMVLAVTLSVLLLARALEKPTWWRFLGYAVTVVFVGATNLLALVMLVGHAAAVATAFRTHGRRVLRWLPAVSVAVLALIPLVMCSYRQRDQIAWLPRTDVDRVLAAPAAVFLSGEIALLLIGLAVTAFRFDRRSALMFGWVAAGPVTLVLISRYVTTLYEPRYVLWVIPGLVILAAAAVRGMTRKQLRLVAVHAVAIAVLLGLIAQGPHHHVRDSVTRQNFSYDALVKPIIDGYRPGDGIAYVEYEWTFMMKPGIAYSLPDHVRPKEVFVTRTAEDAGWWGPTECATVERCETDAPRIWLVRLGTDDDPLVAVSDLPEAVLRAQYTITQVWRPQNQLVVLLTRNYRG</sequence>